<dbReference type="InterPro" id="IPR029058">
    <property type="entry name" value="AB_hydrolase_fold"/>
</dbReference>
<evidence type="ECO:0000313" key="3">
    <source>
        <dbReference type="EMBL" id="MED6208835.1"/>
    </source>
</evidence>
<evidence type="ECO:0000313" key="4">
    <source>
        <dbReference type="Proteomes" id="UP001341840"/>
    </source>
</evidence>
<evidence type="ECO:0000256" key="2">
    <source>
        <dbReference type="SAM" id="SignalP"/>
    </source>
</evidence>
<feature type="chain" id="PRO_5046159010" evidence="2">
    <location>
        <begin position="18"/>
        <end position="114"/>
    </location>
</feature>
<keyword evidence="4" id="KW-1185">Reference proteome</keyword>
<organism evidence="3 4">
    <name type="scientific">Stylosanthes scabra</name>
    <dbReference type="NCBI Taxonomy" id="79078"/>
    <lineage>
        <taxon>Eukaryota</taxon>
        <taxon>Viridiplantae</taxon>
        <taxon>Streptophyta</taxon>
        <taxon>Embryophyta</taxon>
        <taxon>Tracheophyta</taxon>
        <taxon>Spermatophyta</taxon>
        <taxon>Magnoliopsida</taxon>
        <taxon>eudicotyledons</taxon>
        <taxon>Gunneridae</taxon>
        <taxon>Pentapetalae</taxon>
        <taxon>rosids</taxon>
        <taxon>fabids</taxon>
        <taxon>Fabales</taxon>
        <taxon>Fabaceae</taxon>
        <taxon>Papilionoideae</taxon>
        <taxon>50 kb inversion clade</taxon>
        <taxon>dalbergioids sensu lato</taxon>
        <taxon>Dalbergieae</taxon>
        <taxon>Pterocarpus clade</taxon>
        <taxon>Stylosanthes</taxon>
    </lineage>
</organism>
<dbReference type="Proteomes" id="UP001341840">
    <property type="component" value="Unassembled WGS sequence"/>
</dbReference>
<dbReference type="InterPro" id="IPR001563">
    <property type="entry name" value="Peptidase_S10"/>
</dbReference>
<accession>A0ABU6YHN2</accession>
<dbReference type="EMBL" id="JASCZI010241979">
    <property type="protein sequence ID" value="MED6208835.1"/>
    <property type="molecule type" value="Genomic_DNA"/>
</dbReference>
<evidence type="ECO:0000256" key="1">
    <source>
        <dbReference type="ARBA" id="ARBA00009431"/>
    </source>
</evidence>
<gene>
    <name evidence="3" type="ORF">PIB30_048866</name>
</gene>
<dbReference type="Gene3D" id="3.40.50.1820">
    <property type="entry name" value="alpha/beta hydrolase"/>
    <property type="match status" value="1"/>
</dbReference>
<proteinExistence type="inferred from homology"/>
<sequence>MLIIFVLFCNLHFETRGKEQEKLQTELKKLQKLKEFKPTMVWLAASVPSTEIVGKSDYFRFGMRDSLLIEAAFLQAFYYFIKSENNPKADPLMVWLTGCPGCPAFSGLAFEIGL</sequence>
<keyword evidence="2" id="KW-0732">Signal</keyword>
<dbReference type="SUPFAM" id="SSF53474">
    <property type="entry name" value="alpha/beta-Hydrolases"/>
    <property type="match status" value="1"/>
</dbReference>
<reference evidence="3 4" key="1">
    <citation type="journal article" date="2023" name="Plants (Basel)">
        <title>Bridging the Gap: Combining Genomics and Transcriptomics Approaches to Understand Stylosanthes scabra, an Orphan Legume from the Brazilian Caatinga.</title>
        <authorList>
            <person name="Ferreira-Neto J.R.C."/>
            <person name="da Silva M.D."/>
            <person name="Binneck E."/>
            <person name="de Melo N.F."/>
            <person name="da Silva R.H."/>
            <person name="de Melo A.L.T.M."/>
            <person name="Pandolfi V."/>
            <person name="Bustamante F.O."/>
            <person name="Brasileiro-Vidal A.C."/>
            <person name="Benko-Iseppon A.M."/>
        </authorList>
    </citation>
    <scope>NUCLEOTIDE SEQUENCE [LARGE SCALE GENOMIC DNA]</scope>
    <source>
        <tissue evidence="3">Leaves</tissue>
    </source>
</reference>
<feature type="signal peptide" evidence="2">
    <location>
        <begin position="1"/>
        <end position="17"/>
    </location>
</feature>
<name>A0ABU6YHN2_9FABA</name>
<comment type="caution">
    <text evidence="3">The sequence shown here is derived from an EMBL/GenBank/DDBJ whole genome shotgun (WGS) entry which is preliminary data.</text>
</comment>
<protein>
    <submittedName>
        <fullName evidence="3">Uncharacterized protein</fullName>
    </submittedName>
</protein>
<comment type="similarity">
    <text evidence="1">Belongs to the peptidase S10 family.</text>
</comment>
<dbReference type="Pfam" id="PF00450">
    <property type="entry name" value="Peptidase_S10"/>
    <property type="match status" value="1"/>
</dbReference>